<keyword evidence="2" id="KW-1185">Reference proteome</keyword>
<protein>
    <submittedName>
        <fullName evidence="1">NAD(P)-binding protein</fullName>
    </submittedName>
</protein>
<gene>
    <name evidence="1" type="ORF">K441DRAFT_691461</name>
</gene>
<name>A0ACC8EKR8_9PEZI</name>
<organism evidence="1 2">
    <name type="scientific">Cenococcum geophilum 1.58</name>
    <dbReference type="NCBI Taxonomy" id="794803"/>
    <lineage>
        <taxon>Eukaryota</taxon>
        <taxon>Fungi</taxon>
        <taxon>Dikarya</taxon>
        <taxon>Ascomycota</taxon>
        <taxon>Pezizomycotina</taxon>
        <taxon>Dothideomycetes</taxon>
        <taxon>Pleosporomycetidae</taxon>
        <taxon>Gloniales</taxon>
        <taxon>Gloniaceae</taxon>
        <taxon>Cenococcum</taxon>
    </lineage>
</organism>
<reference evidence="1 2" key="1">
    <citation type="journal article" date="2016" name="Nat. Commun.">
        <title>Ectomycorrhizal ecology is imprinted in the genome of the dominant symbiotic fungus Cenococcum geophilum.</title>
        <authorList>
            <consortium name="DOE Joint Genome Institute"/>
            <person name="Peter M."/>
            <person name="Kohler A."/>
            <person name="Ohm R.A."/>
            <person name="Kuo A."/>
            <person name="Krutzmann J."/>
            <person name="Morin E."/>
            <person name="Arend M."/>
            <person name="Barry K.W."/>
            <person name="Binder M."/>
            <person name="Choi C."/>
            <person name="Clum A."/>
            <person name="Copeland A."/>
            <person name="Grisel N."/>
            <person name="Haridas S."/>
            <person name="Kipfer T."/>
            <person name="LaButti K."/>
            <person name="Lindquist E."/>
            <person name="Lipzen A."/>
            <person name="Maire R."/>
            <person name="Meier B."/>
            <person name="Mihaltcheva S."/>
            <person name="Molinier V."/>
            <person name="Murat C."/>
            <person name="Poggeler S."/>
            <person name="Quandt C.A."/>
            <person name="Sperisen C."/>
            <person name="Tritt A."/>
            <person name="Tisserant E."/>
            <person name="Crous P.W."/>
            <person name="Henrissat B."/>
            <person name="Nehls U."/>
            <person name="Egli S."/>
            <person name="Spatafora J.W."/>
            <person name="Grigoriev I.V."/>
            <person name="Martin F.M."/>
        </authorList>
    </citation>
    <scope>NUCLEOTIDE SEQUENCE [LARGE SCALE GENOMIC DNA]</scope>
    <source>
        <strain evidence="1 2">1.58</strain>
    </source>
</reference>
<dbReference type="Proteomes" id="UP000250078">
    <property type="component" value="Unassembled WGS sequence"/>
</dbReference>
<accession>A0ACC8EKR8</accession>
<sequence>MYSRIFLTGGTSYIGGTILDTLITKCHEYDITVLLRNIVKGDYDSFDIISEAASQANVVVHNGNSDHEGSIKALIASLLRRSSPSFLVHLGGTKIIADWRDPTCIGKLNPKVWSDVSDIEAINSLPDNALHRNVDKIIQAAAAAHGDRLNPAIVCPPDIYGSGWGLGRTQSIYMPEFLNEIKVGAPFYVVEGTNTRSWVHTEDLMTEASQLDIAKAAGKILKKHGLIQQEELKQVSIDQVDTMIKSRHYPSIGRHMFAANSRSKAERAPKLLGYEPKAPSIWETMEADLLAGNASKAM</sequence>
<evidence type="ECO:0000313" key="2">
    <source>
        <dbReference type="Proteomes" id="UP000250078"/>
    </source>
</evidence>
<evidence type="ECO:0000313" key="1">
    <source>
        <dbReference type="EMBL" id="OCK86850.1"/>
    </source>
</evidence>
<dbReference type="EMBL" id="KV748283">
    <property type="protein sequence ID" value="OCK86850.1"/>
    <property type="molecule type" value="Genomic_DNA"/>
</dbReference>
<proteinExistence type="predicted"/>